<evidence type="ECO:0000259" key="4">
    <source>
        <dbReference type="PROSITE" id="PS50949"/>
    </source>
</evidence>
<dbReference type="CDD" id="cd07377">
    <property type="entry name" value="WHTH_GntR"/>
    <property type="match status" value="1"/>
</dbReference>
<dbReference type="GO" id="GO:0003677">
    <property type="term" value="F:DNA binding"/>
    <property type="evidence" value="ECO:0007669"/>
    <property type="project" value="UniProtKB-KW"/>
</dbReference>
<dbReference type="AlphaFoldDB" id="A0A2G6KK96"/>
<evidence type="ECO:0000313" key="6">
    <source>
        <dbReference type="Proteomes" id="UP000230821"/>
    </source>
</evidence>
<dbReference type="InterPro" id="IPR011711">
    <property type="entry name" value="GntR_C"/>
</dbReference>
<proteinExistence type="predicted"/>
<dbReference type="InterPro" id="IPR008920">
    <property type="entry name" value="TF_FadR/GntR_C"/>
</dbReference>
<evidence type="ECO:0000256" key="1">
    <source>
        <dbReference type="ARBA" id="ARBA00023015"/>
    </source>
</evidence>
<gene>
    <name evidence="5" type="ORF">CSA56_01650</name>
</gene>
<sequence length="258" mass="28910">MDGSNQKVLHTMRKNSAQLFEKVEIQKPSEIVIQQIKQLISSGELHPGDYLPPERELAELLGVGRGHVREALKQLQFFGILEIRPQHGTVVADLGIKVFDNLISSVLRLEKKDFLALMETRSLLEVHVTRLAALRASDAEIEELVQIHEIFRQEAAKGISALEQDMAFHVKIADCSKNSVLTSLIRLIVPDIVKLSQELNTCSKGRSLVVVEEHTAILRAIQQRDPDLAAKAMTKHMEPMEEMGTEAMEKQYGSSTIM</sequence>
<accession>A0A2G6KK96</accession>
<dbReference type="Proteomes" id="UP000230821">
    <property type="component" value="Unassembled WGS sequence"/>
</dbReference>
<dbReference type="Gene3D" id="1.20.120.530">
    <property type="entry name" value="GntR ligand-binding domain-like"/>
    <property type="match status" value="1"/>
</dbReference>
<dbReference type="PRINTS" id="PR00035">
    <property type="entry name" value="HTHGNTR"/>
</dbReference>
<dbReference type="GO" id="GO:0003700">
    <property type="term" value="F:DNA-binding transcription factor activity"/>
    <property type="evidence" value="ECO:0007669"/>
    <property type="project" value="InterPro"/>
</dbReference>
<dbReference type="InterPro" id="IPR036390">
    <property type="entry name" value="WH_DNA-bd_sf"/>
</dbReference>
<dbReference type="InterPro" id="IPR036388">
    <property type="entry name" value="WH-like_DNA-bd_sf"/>
</dbReference>
<organism evidence="5 6">
    <name type="scientific">candidate division KSB3 bacterium</name>
    <dbReference type="NCBI Taxonomy" id="2044937"/>
    <lineage>
        <taxon>Bacteria</taxon>
        <taxon>candidate division KSB3</taxon>
    </lineage>
</organism>
<evidence type="ECO:0000313" key="5">
    <source>
        <dbReference type="EMBL" id="PIE36074.1"/>
    </source>
</evidence>
<dbReference type="PANTHER" id="PTHR43537">
    <property type="entry name" value="TRANSCRIPTIONAL REGULATOR, GNTR FAMILY"/>
    <property type="match status" value="1"/>
</dbReference>
<evidence type="ECO:0000256" key="2">
    <source>
        <dbReference type="ARBA" id="ARBA00023125"/>
    </source>
</evidence>
<protein>
    <submittedName>
        <fullName evidence="5">GntR family transcriptional regulator</fullName>
    </submittedName>
</protein>
<dbReference type="SMART" id="SM00895">
    <property type="entry name" value="FCD"/>
    <property type="match status" value="1"/>
</dbReference>
<dbReference type="PANTHER" id="PTHR43537:SF5">
    <property type="entry name" value="UXU OPERON TRANSCRIPTIONAL REGULATOR"/>
    <property type="match status" value="1"/>
</dbReference>
<dbReference type="Pfam" id="PF07729">
    <property type="entry name" value="FCD"/>
    <property type="match status" value="1"/>
</dbReference>
<dbReference type="Pfam" id="PF00392">
    <property type="entry name" value="GntR"/>
    <property type="match status" value="1"/>
</dbReference>
<reference evidence="5 6" key="1">
    <citation type="submission" date="2017-10" db="EMBL/GenBank/DDBJ databases">
        <title>Novel microbial diversity and functional potential in the marine mammal oral microbiome.</title>
        <authorList>
            <person name="Dudek N.K."/>
            <person name="Sun C.L."/>
            <person name="Burstein D."/>
            <person name="Kantor R.S."/>
            <person name="Aliaga Goltsman D.S."/>
            <person name="Bik E.M."/>
            <person name="Thomas B.C."/>
            <person name="Banfield J.F."/>
            <person name="Relman D.A."/>
        </authorList>
    </citation>
    <scope>NUCLEOTIDE SEQUENCE [LARGE SCALE GENOMIC DNA]</scope>
    <source>
        <strain evidence="5">DOLJORAL78_47_16</strain>
    </source>
</reference>
<evidence type="ECO:0000256" key="3">
    <source>
        <dbReference type="ARBA" id="ARBA00023163"/>
    </source>
</evidence>
<dbReference type="PROSITE" id="PS50949">
    <property type="entry name" value="HTH_GNTR"/>
    <property type="match status" value="1"/>
</dbReference>
<keyword evidence="1" id="KW-0805">Transcription regulation</keyword>
<comment type="caution">
    <text evidence="5">The sequence shown here is derived from an EMBL/GenBank/DDBJ whole genome shotgun (WGS) entry which is preliminary data.</text>
</comment>
<dbReference type="SUPFAM" id="SSF46785">
    <property type="entry name" value="Winged helix' DNA-binding domain"/>
    <property type="match status" value="1"/>
</dbReference>
<keyword evidence="2" id="KW-0238">DNA-binding</keyword>
<dbReference type="Gene3D" id="1.10.10.10">
    <property type="entry name" value="Winged helix-like DNA-binding domain superfamily/Winged helix DNA-binding domain"/>
    <property type="match status" value="1"/>
</dbReference>
<dbReference type="InterPro" id="IPR000524">
    <property type="entry name" value="Tscrpt_reg_HTH_GntR"/>
</dbReference>
<name>A0A2G6KK96_9BACT</name>
<keyword evidence="3" id="KW-0804">Transcription</keyword>
<dbReference type="EMBL" id="PDSK01000026">
    <property type="protein sequence ID" value="PIE36074.1"/>
    <property type="molecule type" value="Genomic_DNA"/>
</dbReference>
<dbReference type="SUPFAM" id="SSF48008">
    <property type="entry name" value="GntR ligand-binding domain-like"/>
    <property type="match status" value="1"/>
</dbReference>
<feature type="domain" description="HTH gntR-type" evidence="4">
    <location>
        <begin position="26"/>
        <end position="94"/>
    </location>
</feature>
<dbReference type="SMART" id="SM00345">
    <property type="entry name" value="HTH_GNTR"/>
    <property type="match status" value="1"/>
</dbReference>